<keyword evidence="11" id="KW-1185">Reference proteome</keyword>
<dbReference type="Gene3D" id="3.20.20.70">
    <property type="entry name" value="Aldolase class I"/>
    <property type="match status" value="1"/>
</dbReference>
<dbReference type="PANTHER" id="PTHR43076">
    <property type="entry name" value="FO SYNTHASE (COFH)"/>
    <property type="match status" value="1"/>
</dbReference>
<dbReference type="NCBIfam" id="TIGR00423">
    <property type="entry name" value="CofH family radical SAM protein"/>
    <property type="match status" value="1"/>
</dbReference>
<feature type="domain" description="Radical SAM core" evidence="9">
    <location>
        <begin position="50"/>
        <end position="283"/>
    </location>
</feature>
<feature type="binding site" evidence="8">
    <location>
        <position position="176"/>
    </location>
    <ligand>
        <name>S-adenosyl-L-methionine</name>
        <dbReference type="ChEBI" id="CHEBI:59789"/>
    </ligand>
</feature>
<feature type="binding site" evidence="6 7">
    <location>
        <position position="71"/>
    </location>
    <ligand>
        <name>[4Fe-4S] cluster</name>
        <dbReference type="ChEBI" id="CHEBI:49883"/>
        <note>4Fe-4S-S-AdoMet</note>
    </ligand>
</feature>
<comment type="cofactor">
    <cofactor evidence="6 7">
        <name>[4Fe-4S] cluster</name>
        <dbReference type="ChEBI" id="CHEBI:49883"/>
    </cofactor>
    <text evidence="6 7">Binds 1 [4Fe-4S] cluster. The cluster is coordinated with 3 cysteines and an exchangeable S-adenosyl-L-methionine.</text>
</comment>
<dbReference type="SFLD" id="SFLDG01389">
    <property type="entry name" value="menaquinone_synthsis_involved"/>
    <property type="match status" value="1"/>
</dbReference>
<evidence type="ECO:0000256" key="3">
    <source>
        <dbReference type="ARBA" id="ARBA00022723"/>
    </source>
</evidence>
<dbReference type="InterPro" id="IPR007197">
    <property type="entry name" value="rSAM"/>
</dbReference>
<dbReference type="PIRSF" id="PIRSF004762">
    <property type="entry name" value="CHP00423"/>
    <property type="match status" value="1"/>
</dbReference>
<dbReference type="EMBL" id="BDJK01000055">
    <property type="protein sequence ID" value="GAV23447.1"/>
    <property type="molecule type" value="Genomic_DNA"/>
</dbReference>
<dbReference type="CDD" id="cd01335">
    <property type="entry name" value="Radical_SAM"/>
    <property type="match status" value="1"/>
</dbReference>
<dbReference type="EC" id="1.21.98.1" evidence="6"/>
<dbReference type="SUPFAM" id="SSF102114">
    <property type="entry name" value="Radical SAM enzymes"/>
    <property type="match status" value="1"/>
</dbReference>
<reference evidence="11" key="1">
    <citation type="submission" date="2016-12" db="EMBL/GenBank/DDBJ databases">
        <title>Draft Genome Sequences od Carboxydothermus pertinax and islandicus, Hydrogenogenic Carboxydotrophic Bacteria.</title>
        <authorList>
            <person name="Fukuyama Y."/>
            <person name="Ohmae K."/>
            <person name="Yoneda Y."/>
            <person name="Yoshida T."/>
            <person name="Sako Y."/>
        </authorList>
    </citation>
    <scope>NUCLEOTIDE SEQUENCE [LARGE SCALE GENOMIC DNA]</scope>
    <source>
        <strain evidence="11">Ug1</strain>
    </source>
</reference>
<evidence type="ECO:0000256" key="6">
    <source>
        <dbReference type="HAMAP-Rule" id="MF_00992"/>
    </source>
</evidence>
<comment type="catalytic activity">
    <reaction evidence="6">
        <text>dehypoxanthine futalosine + S-adenosyl-L-methionine = cyclic dehypoxanthinylfutalosinate + 5'-deoxyadenosine + L-methionine + H(+)</text>
        <dbReference type="Rhea" id="RHEA:33083"/>
        <dbReference type="ChEBI" id="CHEBI:15378"/>
        <dbReference type="ChEBI" id="CHEBI:17319"/>
        <dbReference type="ChEBI" id="CHEBI:57844"/>
        <dbReference type="ChEBI" id="CHEBI:58864"/>
        <dbReference type="ChEBI" id="CHEBI:59789"/>
        <dbReference type="ChEBI" id="CHEBI:64270"/>
        <dbReference type="EC" id="1.21.98.1"/>
    </reaction>
</comment>
<keyword evidence="5 6" id="KW-0411">Iron-sulfur</keyword>
<evidence type="ECO:0000256" key="1">
    <source>
        <dbReference type="ARBA" id="ARBA00022485"/>
    </source>
</evidence>
<dbReference type="InterPro" id="IPR020050">
    <property type="entry name" value="FO_synthase_su2"/>
</dbReference>
<dbReference type="GO" id="GO:0044689">
    <property type="term" value="F:7,8-didemethyl-8-hydroxy-5-deazariboflavin synthase activity"/>
    <property type="evidence" value="ECO:0007669"/>
    <property type="project" value="TreeGrafter"/>
</dbReference>
<keyword evidence="6" id="KW-0560">Oxidoreductase</keyword>
<comment type="pathway">
    <text evidence="6">Quinol/quinone metabolism; menaquinone biosynthesis.</text>
</comment>
<organism evidence="10 11">
    <name type="scientific">Carboxydothermus pertinax</name>
    <dbReference type="NCBI Taxonomy" id="870242"/>
    <lineage>
        <taxon>Bacteria</taxon>
        <taxon>Bacillati</taxon>
        <taxon>Bacillota</taxon>
        <taxon>Clostridia</taxon>
        <taxon>Thermoanaerobacterales</taxon>
        <taxon>Thermoanaerobacteraceae</taxon>
        <taxon>Carboxydothermus</taxon>
    </lineage>
</organism>
<feature type="binding site" evidence="8">
    <location>
        <position position="140"/>
    </location>
    <ligand>
        <name>(3R)-3-methyl-D-ornithine</name>
        <dbReference type="ChEBI" id="CHEBI:64642"/>
    </ligand>
</feature>
<dbReference type="RefSeq" id="WP_075859863.1">
    <property type="nucleotide sequence ID" value="NZ_BDJK01000055.1"/>
</dbReference>
<dbReference type="InterPro" id="IPR058240">
    <property type="entry name" value="rSAM_sf"/>
</dbReference>
<dbReference type="SFLD" id="SFLDG01388">
    <property type="entry name" value="7_8-didemethyl-8-hydroxy-5-dea"/>
    <property type="match status" value="1"/>
</dbReference>
<dbReference type="PANTHER" id="PTHR43076:SF1">
    <property type="entry name" value="LIPOYL SYNTHASE 2"/>
    <property type="match status" value="1"/>
</dbReference>
<keyword evidence="3 6" id="KW-0479">Metal-binding</keyword>
<dbReference type="GO" id="GO:0005506">
    <property type="term" value="F:iron ion binding"/>
    <property type="evidence" value="ECO:0007669"/>
    <property type="project" value="UniProtKB-UniRule"/>
</dbReference>
<evidence type="ECO:0000313" key="10">
    <source>
        <dbReference type="EMBL" id="GAV23447.1"/>
    </source>
</evidence>
<gene>
    <name evidence="6" type="primary">mqnC</name>
    <name evidence="10" type="ORF">cpu_19570</name>
</gene>
<dbReference type="SFLD" id="SFLDS00029">
    <property type="entry name" value="Radical_SAM"/>
    <property type="match status" value="1"/>
</dbReference>
<dbReference type="STRING" id="870242.cpu_19570"/>
<dbReference type="SFLD" id="SFLDG01064">
    <property type="entry name" value="F420__menaquinone_cofactor_bio"/>
    <property type="match status" value="1"/>
</dbReference>
<evidence type="ECO:0000259" key="9">
    <source>
        <dbReference type="PROSITE" id="PS51918"/>
    </source>
</evidence>
<comment type="similarity">
    <text evidence="6">Belongs to the radical SAM superfamily. MqnC family.</text>
</comment>
<dbReference type="OrthoDB" id="9802027at2"/>
<feature type="binding site" evidence="6 7">
    <location>
        <position position="64"/>
    </location>
    <ligand>
        <name>[4Fe-4S] cluster</name>
        <dbReference type="ChEBI" id="CHEBI:49883"/>
        <note>4Fe-4S-S-AdoMet</note>
    </ligand>
</feature>
<evidence type="ECO:0000256" key="5">
    <source>
        <dbReference type="ARBA" id="ARBA00023014"/>
    </source>
</evidence>
<keyword evidence="1 6" id="KW-0004">4Fe-4S</keyword>
<dbReference type="Pfam" id="PF19288">
    <property type="entry name" value="CofH_C"/>
    <property type="match status" value="1"/>
</dbReference>
<dbReference type="GO" id="GO:0009234">
    <property type="term" value="P:menaquinone biosynthetic process"/>
    <property type="evidence" value="ECO:0007669"/>
    <property type="project" value="UniProtKB-UniRule"/>
</dbReference>
<evidence type="ECO:0000256" key="7">
    <source>
        <dbReference type="PIRSR" id="PIRSR004762-1"/>
    </source>
</evidence>
<dbReference type="Pfam" id="PF04055">
    <property type="entry name" value="Radical_SAM"/>
    <property type="match status" value="1"/>
</dbReference>
<dbReference type="InterPro" id="IPR034405">
    <property type="entry name" value="F420"/>
</dbReference>
<name>A0A1L8CX19_9THEO</name>
<dbReference type="InterPro" id="IPR006638">
    <property type="entry name" value="Elp3/MiaA/NifB-like_rSAM"/>
</dbReference>
<accession>A0A1L8CX19</accession>
<protein>
    <recommendedName>
        <fullName evidence="6">Cyclic dehypoxanthine futalosine synthase</fullName>
        <shortName evidence="6">Cyclic DHFL synthase</shortName>
        <ecNumber evidence="6">1.21.98.1</ecNumber>
    </recommendedName>
    <alternativeName>
        <fullName evidence="6">Dehypoxanthine futalosine cyclase</fullName>
        <shortName evidence="6">DHFL cyclase</shortName>
    </alternativeName>
    <alternativeName>
        <fullName evidence="6">Menaquinone biosynthetic enzyme MqnC</fullName>
    </alternativeName>
</protein>
<feature type="binding site" evidence="8">
    <location>
        <position position="310"/>
    </location>
    <ligand>
        <name>(3R)-3-methyl-D-ornithine</name>
        <dbReference type="ChEBI" id="CHEBI:64642"/>
    </ligand>
</feature>
<dbReference type="SFLD" id="SFLDF00342">
    <property type="entry name" value="cyclic_dehypoxanthine_futalosi"/>
    <property type="match status" value="1"/>
</dbReference>
<dbReference type="GO" id="GO:0051539">
    <property type="term" value="F:4 iron, 4 sulfur cluster binding"/>
    <property type="evidence" value="ECO:0007669"/>
    <property type="project" value="UniProtKB-KW"/>
</dbReference>
<dbReference type="InterPro" id="IPR022431">
    <property type="entry name" value="Cyclic_DHFL_synthase_mqnC"/>
</dbReference>
<evidence type="ECO:0000256" key="8">
    <source>
        <dbReference type="PIRSR" id="PIRSR004762-2"/>
    </source>
</evidence>
<dbReference type="InterPro" id="IPR045567">
    <property type="entry name" value="CofH/MnqC-like_C"/>
</dbReference>
<comment type="function">
    <text evidence="6">Radical SAM enzyme that catalyzes the cyclization of dehypoxanthine futalosine (DHFL) into cyclic dehypoxanthine futalosine (CDHFL), a step in the biosynthesis of menaquinone (MK, vitamin K2).</text>
</comment>
<keyword evidence="4 6" id="KW-0408">Iron</keyword>
<feature type="binding site" evidence="6 7">
    <location>
        <position position="68"/>
    </location>
    <ligand>
        <name>[4Fe-4S] cluster</name>
        <dbReference type="ChEBI" id="CHEBI:49883"/>
        <note>4Fe-4S-S-AdoMet</note>
    </ligand>
</feature>
<evidence type="ECO:0000256" key="2">
    <source>
        <dbReference type="ARBA" id="ARBA00022691"/>
    </source>
</evidence>
<dbReference type="NCBIfam" id="TIGR03699">
    <property type="entry name" value="menaquin_MqnC"/>
    <property type="match status" value="1"/>
</dbReference>
<proteinExistence type="inferred from homology"/>
<feature type="binding site" evidence="8">
    <location>
        <position position="70"/>
    </location>
    <ligand>
        <name>S-adenosyl-L-methionine</name>
        <dbReference type="ChEBI" id="CHEBI:59789"/>
    </ligand>
</feature>
<sequence length="358" mass="40392">MEIKKVYGKIEAGERITFAEGVLLFEQGDLYNLGRLANLVRRRHHPEDIVTFVVDRNVNYTNICSTACKFCAFYRPPGHPEGYILSLEEIFAKIEELVKLGGTQLLMQGGTHPDLGLQYFKDLFSQIKKRFPQVQIHSLSPPEIMYLAKKEGLSVVEVLKELKASGLQSLPGGGAEILSDRVRKIISPNKISTKEWLMVMEVAHSLGMKTTATMMFGHVENYEDRVMHLENIRKLQDKTGGFTAFIPWSFQPANTALAHLLPVGGMDYLRTVAISRIYLDNFPSIQASWVTQGAKIAQLALYFGTNDFGSTMLEENVVRAAGVTYRIPMEEIITTIREAGFIPAKRNTHYEILEIYKE</sequence>
<dbReference type="GO" id="GO:0046992">
    <property type="term" value="F:oxidoreductase activity, acting on X-H and Y-H to form an X-Y bond"/>
    <property type="evidence" value="ECO:0007669"/>
    <property type="project" value="UniProtKB-UniRule"/>
</dbReference>
<dbReference type="UniPathway" id="UPA00079"/>
<feature type="binding site" evidence="8">
    <location>
        <position position="288"/>
    </location>
    <ligand>
        <name>(3R)-3-methyl-D-ornithine</name>
        <dbReference type="ChEBI" id="CHEBI:64642"/>
    </ligand>
</feature>
<dbReference type="SFLD" id="SFLDF00343">
    <property type="entry name" value="aminofutalosine_synthase_(mqnE"/>
    <property type="match status" value="1"/>
</dbReference>
<dbReference type="PROSITE" id="PS51918">
    <property type="entry name" value="RADICAL_SAM"/>
    <property type="match status" value="1"/>
</dbReference>
<keyword evidence="6" id="KW-0474">Menaquinone biosynthesis</keyword>
<evidence type="ECO:0000313" key="11">
    <source>
        <dbReference type="Proteomes" id="UP000187485"/>
    </source>
</evidence>
<dbReference type="InterPro" id="IPR013785">
    <property type="entry name" value="Aldolase_TIM"/>
</dbReference>
<evidence type="ECO:0000256" key="4">
    <source>
        <dbReference type="ARBA" id="ARBA00023004"/>
    </source>
</evidence>
<dbReference type="SMART" id="SM00729">
    <property type="entry name" value="Elp3"/>
    <property type="match status" value="1"/>
</dbReference>
<dbReference type="GO" id="GO:0016765">
    <property type="term" value="F:transferase activity, transferring alkyl or aryl (other than methyl) groups"/>
    <property type="evidence" value="ECO:0007669"/>
    <property type="project" value="InterPro"/>
</dbReference>
<comment type="caution">
    <text evidence="10">The sequence shown here is derived from an EMBL/GenBank/DDBJ whole genome shotgun (WGS) entry which is preliminary data.</text>
</comment>
<dbReference type="Proteomes" id="UP000187485">
    <property type="component" value="Unassembled WGS sequence"/>
</dbReference>
<dbReference type="AlphaFoldDB" id="A0A1L8CX19"/>
<keyword evidence="2 6" id="KW-0949">S-adenosyl-L-methionine</keyword>
<dbReference type="HAMAP" id="MF_00992">
    <property type="entry name" value="MqnC"/>
    <property type="match status" value="1"/>
</dbReference>